<dbReference type="GO" id="GO:0004181">
    <property type="term" value="F:metallocarboxypeptidase activity"/>
    <property type="evidence" value="ECO:0007669"/>
    <property type="project" value="InterPro"/>
</dbReference>
<dbReference type="Pfam" id="PF00246">
    <property type="entry name" value="Peptidase_M14"/>
    <property type="match status" value="1"/>
</dbReference>
<dbReference type="SUPFAM" id="SSF53187">
    <property type="entry name" value="Zn-dependent exopeptidases"/>
    <property type="match status" value="1"/>
</dbReference>
<keyword evidence="8" id="KW-0812">Transmembrane</keyword>
<keyword evidence="3" id="KW-0645">Protease</keyword>
<dbReference type="GO" id="GO:0006508">
    <property type="term" value="P:proteolysis"/>
    <property type="evidence" value="ECO:0007669"/>
    <property type="project" value="UniProtKB-KW"/>
</dbReference>
<keyword evidence="8" id="KW-1133">Transmembrane helix</keyword>
<comment type="cofactor">
    <cofactor evidence="1">
        <name>Zn(2+)</name>
        <dbReference type="ChEBI" id="CHEBI:29105"/>
    </cofactor>
</comment>
<dbReference type="Proteomes" id="UP000886198">
    <property type="component" value="Unassembled WGS sequence"/>
</dbReference>
<evidence type="ECO:0000256" key="1">
    <source>
        <dbReference type="ARBA" id="ARBA00001947"/>
    </source>
</evidence>
<evidence type="ECO:0000259" key="9">
    <source>
        <dbReference type="PROSITE" id="PS52035"/>
    </source>
</evidence>
<comment type="caution">
    <text evidence="7">Lacks conserved residue(s) required for the propagation of feature annotation.</text>
</comment>
<evidence type="ECO:0000256" key="3">
    <source>
        <dbReference type="ARBA" id="ARBA00022670"/>
    </source>
</evidence>
<keyword evidence="4" id="KW-0378">Hydrolase</keyword>
<evidence type="ECO:0000256" key="5">
    <source>
        <dbReference type="ARBA" id="ARBA00022833"/>
    </source>
</evidence>
<dbReference type="PROSITE" id="PS52035">
    <property type="entry name" value="PEPTIDASE_M14"/>
    <property type="match status" value="1"/>
</dbReference>
<dbReference type="Gene3D" id="3.40.630.10">
    <property type="entry name" value="Zn peptidases"/>
    <property type="match status" value="1"/>
</dbReference>
<comment type="caution">
    <text evidence="10">The sequence shown here is derived from an EMBL/GenBank/DDBJ whole genome shotgun (WGS) entry which is preliminary data.</text>
</comment>
<sequence length="278" mass="31913">MFRMEYHHLIYACDRSLQSLLSGKFVKRLTVTSVDPLFRGGDRFKDRLRDLRKCDTGKFPNHLLCCVYPRRWTIVRFKLVLIVAIVAMCVSALAVTVPTFDWTAKADEVPAAALMRDFSVDYPETHPLVEGVFDWEHYFTYEEAVYWCLKWAEDFPDLVDVYTVGESFLDIPIYQITITNKATGKDTDKPAMFVAGNRHAGEVTARTATMLFAYDLINGYGKDEEISYLVDNFTFYVRPTETLMEVSCILRHRTLSDQPSALWTTMATVSSTRTTDLI</sequence>
<feature type="transmembrane region" description="Helical" evidence="8">
    <location>
        <begin position="79"/>
        <end position="100"/>
    </location>
</feature>
<protein>
    <recommendedName>
        <fullName evidence="9">Peptidase M14 domain-containing protein</fullName>
    </recommendedName>
</protein>
<reference evidence="10" key="1">
    <citation type="journal article" date="2020" name="mSystems">
        <title>Genome- and Community-Level Interaction Insights into Carbon Utilization and Element Cycling Functions of Hydrothermarchaeota in Hydrothermal Sediment.</title>
        <authorList>
            <person name="Zhou Z."/>
            <person name="Liu Y."/>
            <person name="Xu W."/>
            <person name="Pan J."/>
            <person name="Luo Z.H."/>
            <person name="Li M."/>
        </authorList>
    </citation>
    <scope>NUCLEOTIDE SEQUENCE [LARGE SCALE GENOMIC DNA]</scope>
    <source>
        <strain evidence="10">SpSt-1179</strain>
    </source>
</reference>
<evidence type="ECO:0000256" key="6">
    <source>
        <dbReference type="ARBA" id="ARBA00023049"/>
    </source>
</evidence>
<dbReference type="GO" id="GO:0008270">
    <property type="term" value="F:zinc ion binding"/>
    <property type="evidence" value="ECO:0007669"/>
    <property type="project" value="InterPro"/>
</dbReference>
<accession>A0A7C1GUR6</accession>
<evidence type="ECO:0000313" key="10">
    <source>
        <dbReference type="EMBL" id="HDP78763.1"/>
    </source>
</evidence>
<dbReference type="AlphaFoldDB" id="A0A7C1GUR6"/>
<evidence type="ECO:0000256" key="2">
    <source>
        <dbReference type="ARBA" id="ARBA00005988"/>
    </source>
</evidence>
<gene>
    <name evidence="10" type="ORF">ENN47_11420</name>
</gene>
<evidence type="ECO:0000256" key="8">
    <source>
        <dbReference type="SAM" id="Phobius"/>
    </source>
</evidence>
<organism evidence="10">
    <name type="scientific">Mesotoga infera</name>
    <dbReference type="NCBI Taxonomy" id="1236046"/>
    <lineage>
        <taxon>Bacteria</taxon>
        <taxon>Thermotogati</taxon>
        <taxon>Thermotogota</taxon>
        <taxon>Thermotogae</taxon>
        <taxon>Kosmotogales</taxon>
        <taxon>Kosmotogaceae</taxon>
        <taxon>Mesotoga</taxon>
    </lineage>
</organism>
<dbReference type="PANTHER" id="PTHR11705">
    <property type="entry name" value="PROTEASE FAMILY M14 CARBOXYPEPTIDASE A,B"/>
    <property type="match status" value="1"/>
</dbReference>
<dbReference type="EMBL" id="DSBT01000346">
    <property type="protein sequence ID" value="HDP78763.1"/>
    <property type="molecule type" value="Genomic_DNA"/>
</dbReference>
<comment type="similarity">
    <text evidence="2 7">Belongs to the peptidase M14 family.</text>
</comment>
<dbReference type="GO" id="GO:0005615">
    <property type="term" value="C:extracellular space"/>
    <property type="evidence" value="ECO:0007669"/>
    <property type="project" value="TreeGrafter"/>
</dbReference>
<name>A0A7C1GUR6_9BACT</name>
<evidence type="ECO:0000256" key="7">
    <source>
        <dbReference type="PROSITE-ProRule" id="PRU01379"/>
    </source>
</evidence>
<keyword evidence="6" id="KW-0482">Metalloprotease</keyword>
<keyword evidence="8" id="KW-0472">Membrane</keyword>
<evidence type="ECO:0000256" key="4">
    <source>
        <dbReference type="ARBA" id="ARBA00022801"/>
    </source>
</evidence>
<dbReference type="PANTHER" id="PTHR11705:SF143">
    <property type="entry name" value="SLL0236 PROTEIN"/>
    <property type="match status" value="1"/>
</dbReference>
<dbReference type="InterPro" id="IPR000834">
    <property type="entry name" value="Peptidase_M14"/>
</dbReference>
<feature type="domain" description="Peptidase M14" evidence="9">
    <location>
        <begin position="137"/>
        <end position="278"/>
    </location>
</feature>
<proteinExistence type="inferred from homology"/>
<keyword evidence="5" id="KW-0862">Zinc</keyword>